<evidence type="ECO:0000313" key="1">
    <source>
        <dbReference type="EMBL" id="KRY82195.1"/>
    </source>
</evidence>
<organism evidence="1 2">
    <name type="scientific">Trichinella pseudospiralis</name>
    <name type="common">Parasitic roundworm</name>
    <dbReference type="NCBI Taxonomy" id="6337"/>
    <lineage>
        <taxon>Eukaryota</taxon>
        <taxon>Metazoa</taxon>
        <taxon>Ecdysozoa</taxon>
        <taxon>Nematoda</taxon>
        <taxon>Enoplea</taxon>
        <taxon>Dorylaimia</taxon>
        <taxon>Trichinellida</taxon>
        <taxon>Trichinellidae</taxon>
        <taxon>Trichinella</taxon>
    </lineage>
</organism>
<dbReference type="EMBL" id="JYDT01000184">
    <property type="protein sequence ID" value="KRY82195.1"/>
    <property type="molecule type" value="Genomic_DNA"/>
</dbReference>
<sequence length="36" mass="4212">LYRCEIVIEQRIRLSVSGRAERKFKVLKNASCRSVC</sequence>
<name>A0A0V1FA85_TRIPS</name>
<dbReference type="AlphaFoldDB" id="A0A0V1FA85"/>
<evidence type="ECO:0000313" key="2">
    <source>
        <dbReference type="Proteomes" id="UP000054995"/>
    </source>
</evidence>
<keyword evidence="2" id="KW-1185">Reference proteome</keyword>
<proteinExistence type="predicted"/>
<reference evidence="1 2" key="1">
    <citation type="submission" date="2015-01" db="EMBL/GenBank/DDBJ databases">
        <title>Evolution of Trichinella species and genotypes.</title>
        <authorList>
            <person name="Korhonen P.K."/>
            <person name="Edoardo P."/>
            <person name="Giuseppe L.R."/>
            <person name="Gasser R.B."/>
        </authorList>
    </citation>
    <scope>NUCLEOTIDE SEQUENCE [LARGE SCALE GENOMIC DNA]</scope>
    <source>
        <strain evidence="1">ISS470</strain>
    </source>
</reference>
<gene>
    <name evidence="1" type="ORF">T4D_14139</name>
</gene>
<dbReference type="OrthoDB" id="10511720at2759"/>
<comment type="caution">
    <text evidence="1">The sequence shown here is derived from an EMBL/GenBank/DDBJ whole genome shotgun (WGS) entry which is preliminary data.</text>
</comment>
<protein>
    <submittedName>
        <fullName evidence="1">Uncharacterized protein</fullName>
    </submittedName>
</protein>
<dbReference type="Proteomes" id="UP000054995">
    <property type="component" value="Unassembled WGS sequence"/>
</dbReference>
<feature type="non-terminal residue" evidence="1">
    <location>
        <position position="1"/>
    </location>
</feature>
<accession>A0A0V1FA85</accession>